<keyword evidence="3" id="KW-1185">Reference proteome</keyword>
<dbReference type="EMBL" id="VXLC01000001">
    <property type="protein sequence ID" value="KAA8890872.1"/>
    <property type="molecule type" value="Genomic_DNA"/>
</dbReference>
<dbReference type="GO" id="GO:0004519">
    <property type="term" value="F:endonuclease activity"/>
    <property type="evidence" value="ECO:0007669"/>
    <property type="project" value="UniProtKB-KW"/>
</dbReference>
<dbReference type="InterPro" id="IPR012296">
    <property type="entry name" value="Nuclease_put_TT1808"/>
</dbReference>
<keyword evidence="2" id="KW-0255">Endonuclease</keyword>
<dbReference type="CDD" id="cd06260">
    <property type="entry name" value="DUF820-like"/>
    <property type="match status" value="1"/>
</dbReference>
<dbReference type="Pfam" id="PF05685">
    <property type="entry name" value="Uma2"/>
    <property type="match status" value="1"/>
</dbReference>
<dbReference type="OrthoDB" id="9799703at2"/>
<reference evidence="2 3" key="1">
    <citation type="submission" date="2019-09" db="EMBL/GenBank/DDBJ databases">
        <authorList>
            <person name="Wang X."/>
        </authorList>
    </citation>
    <scope>NUCLEOTIDE SEQUENCE [LARGE SCALE GENOMIC DNA]</scope>
    <source>
        <strain evidence="2 3">CICC 11023</strain>
    </source>
</reference>
<name>A0A5N0EP08_9NOCA</name>
<evidence type="ECO:0000313" key="2">
    <source>
        <dbReference type="EMBL" id="KAA8890872.1"/>
    </source>
</evidence>
<dbReference type="PANTHER" id="PTHR35400">
    <property type="entry name" value="SLR1083 PROTEIN"/>
    <property type="match status" value="1"/>
</dbReference>
<gene>
    <name evidence="2" type="ORF">F3087_06485</name>
</gene>
<feature type="domain" description="Putative restriction endonuclease" evidence="1">
    <location>
        <begin position="20"/>
        <end position="185"/>
    </location>
</feature>
<dbReference type="InterPro" id="IPR011335">
    <property type="entry name" value="Restrct_endonuc-II-like"/>
</dbReference>
<accession>A0A5N0EP08</accession>
<dbReference type="RefSeq" id="WP_150400778.1">
    <property type="nucleotide sequence ID" value="NZ_VXLC01000001.1"/>
</dbReference>
<dbReference type="InterPro" id="IPR008538">
    <property type="entry name" value="Uma2"/>
</dbReference>
<evidence type="ECO:0000313" key="3">
    <source>
        <dbReference type="Proteomes" id="UP000323876"/>
    </source>
</evidence>
<evidence type="ECO:0000259" key="1">
    <source>
        <dbReference type="Pfam" id="PF05685"/>
    </source>
</evidence>
<organism evidence="2 3">
    <name type="scientific">Nocardia colli</name>
    <dbReference type="NCBI Taxonomy" id="2545717"/>
    <lineage>
        <taxon>Bacteria</taxon>
        <taxon>Bacillati</taxon>
        <taxon>Actinomycetota</taxon>
        <taxon>Actinomycetes</taxon>
        <taxon>Mycobacteriales</taxon>
        <taxon>Nocardiaceae</taxon>
        <taxon>Nocardia</taxon>
    </lineage>
</organism>
<keyword evidence="2" id="KW-0378">Hydrolase</keyword>
<keyword evidence="2" id="KW-0540">Nuclease</keyword>
<sequence>MSELFDWSTPNTYIFPVDIDDYLAMPEDLAHNVEVQDGMVVFCESATPNHNAVARNIERALLDAEAKRTSAVPCLRINRDVDMLVSEVPLHYKRPDVILYHCVDQPRGRWKQKPTIADTVLVVEVVSPTTVTTDMIDKRAEYARFGIEHYWIVRMANDDGPAISVERLVLNSDGRYVSSGHRTRTEPLDTAIETLSPLDVHITWEDLDLGID</sequence>
<protein>
    <submittedName>
        <fullName evidence="2">Uma2 family endonuclease</fullName>
    </submittedName>
</protein>
<proteinExistence type="predicted"/>
<dbReference type="Proteomes" id="UP000323876">
    <property type="component" value="Unassembled WGS sequence"/>
</dbReference>
<dbReference type="PANTHER" id="PTHR35400:SF1">
    <property type="entry name" value="SLR1083 PROTEIN"/>
    <property type="match status" value="1"/>
</dbReference>
<comment type="caution">
    <text evidence="2">The sequence shown here is derived from an EMBL/GenBank/DDBJ whole genome shotgun (WGS) entry which is preliminary data.</text>
</comment>
<dbReference type="SUPFAM" id="SSF52980">
    <property type="entry name" value="Restriction endonuclease-like"/>
    <property type="match status" value="1"/>
</dbReference>
<dbReference type="Gene3D" id="3.90.1570.10">
    <property type="entry name" value="tt1808, chain A"/>
    <property type="match status" value="1"/>
</dbReference>
<dbReference type="AlphaFoldDB" id="A0A5N0EP08"/>